<organism evidence="1 2">
    <name type="scientific">Leucogyrophana mollusca</name>
    <dbReference type="NCBI Taxonomy" id="85980"/>
    <lineage>
        <taxon>Eukaryota</taxon>
        <taxon>Fungi</taxon>
        <taxon>Dikarya</taxon>
        <taxon>Basidiomycota</taxon>
        <taxon>Agaricomycotina</taxon>
        <taxon>Agaricomycetes</taxon>
        <taxon>Agaricomycetidae</taxon>
        <taxon>Boletales</taxon>
        <taxon>Boletales incertae sedis</taxon>
        <taxon>Leucogyrophana</taxon>
    </lineage>
</organism>
<proteinExistence type="predicted"/>
<gene>
    <name evidence="1" type="ORF">BV22DRAFT_1031896</name>
</gene>
<keyword evidence="2" id="KW-1185">Reference proteome</keyword>
<dbReference type="Proteomes" id="UP000790709">
    <property type="component" value="Unassembled WGS sequence"/>
</dbReference>
<protein>
    <submittedName>
        <fullName evidence="1">Uncharacterized protein</fullName>
    </submittedName>
</protein>
<accession>A0ACB8BP38</accession>
<dbReference type="EMBL" id="MU266367">
    <property type="protein sequence ID" value="KAH7927404.1"/>
    <property type="molecule type" value="Genomic_DNA"/>
</dbReference>
<evidence type="ECO:0000313" key="2">
    <source>
        <dbReference type="Proteomes" id="UP000790709"/>
    </source>
</evidence>
<comment type="caution">
    <text evidence="1">The sequence shown here is derived from an EMBL/GenBank/DDBJ whole genome shotgun (WGS) entry which is preliminary data.</text>
</comment>
<sequence length="68" mass="7631">MFHQMHYHCLSLACQAVLCARDTTPNPLHVNNDGKLIGTDGIGVAQVRRDWKVFVRANHLSSVWNSSI</sequence>
<name>A0ACB8BP38_9AGAM</name>
<reference evidence="1" key="1">
    <citation type="journal article" date="2021" name="New Phytol.">
        <title>Evolutionary innovations through gain and loss of genes in the ectomycorrhizal Boletales.</title>
        <authorList>
            <person name="Wu G."/>
            <person name="Miyauchi S."/>
            <person name="Morin E."/>
            <person name="Kuo A."/>
            <person name="Drula E."/>
            <person name="Varga T."/>
            <person name="Kohler A."/>
            <person name="Feng B."/>
            <person name="Cao Y."/>
            <person name="Lipzen A."/>
            <person name="Daum C."/>
            <person name="Hundley H."/>
            <person name="Pangilinan J."/>
            <person name="Johnson J."/>
            <person name="Barry K."/>
            <person name="LaButti K."/>
            <person name="Ng V."/>
            <person name="Ahrendt S."/>
            <person name="Min B."/>
            <person name="Choi I.G."/>
            <person name="Park H."/>
            <person name="Plett J.M."/>
            <person name="Magnuson J."/>
            <person name="Spatafora J.W."/>
            <person name="Nagy L.G."/>
            <person name="Henrissat B."/>
            <person name="Grigoriev I.V."/>
            <person name="Yang Z.L."/>
            <person name="Xu J."/>
            <person name="Martin F.M."/>
        </authorList>
    </citation>
    <scope>NUCLEOTIDE SEQUENCE</scope>
    <source>
        <strain evidence="1">KUC20120723A-06</strain>
    </source>
</reference>
<evidence type="ECO:0000313" key="1">
    <source>
        <dbReference type="EMBL" id="KAH7927404.1"/>
    </source>
</evidence>